<comment type="caution">
    <text evidence="1">The sequence shown here is derived from an EMBL/GenBank/DDBJ whole genome shotgun (WGS) entry which is preliminary data.</text>
</comment>
<organism evidence="1 2">
    <name type="scientific">Anaerosphaera multitolerans</name>
    <dbReference type="NCBI Taxonomy" id="2487351"/>
    <lineage>
        <taxon>Bacteria</taxon>
        <taxon>Bacillati</taxon>
        <taxon>Bacillota</taxon>
        <taxon>Tissierellia</taxon>
        <taxon>Tissierellales</taxon>
        <taxon>Peptoniphilaceae</taxon>
        <taxon>Anaerosphaera</taxon>
    </lineage>
</organism>
<dbReference type="AlphaFoldDB" id="A0A437S7A1"/>
<protein>
    <submittedName>
        <fullName evidence="1">DUF4364 family protein</fullName>
    </submittedName>
</protein>
<evidence type="ECO:0000313" key="2">
    <source>
        <dbReference type="Proteomes" id="UP000288812"/>
    </source>
</evidence>
<keyword evidence="2" id="KW-1185">Reference proteome</keyword>
<proteinExistence type="predicted"/>
<dbReference type="EMBL" id="RLIH01000005">
    <property type="protein sequence ID" value="RVU54906.1"/>
    <property type="molecule type" value="Genomic_DNA"/>
</dbReference>
<dbReference type="InterPro" id="IPR025374">
    <property type="entry name" value="DUF4364"/>
</dbReference>
<evidence type="ECO:0000313" key="1">
    <source>
        <dbReference type="EMBL" id="RVU54906.1"/>
    </source>
</evidence>
<dbReference type="Pfam" id="PF14277">
    <property type="entry name" value="DUF4364"/>
    <property type="match status" value="1"/>
</dbReference>
<dbReference type="OrthoDB" id="9783597at2"/>
<dbReference type="Proteomes" id="UP000288812">
    <property type="component" value="Unassembled WGS sequence"/>
</dbReference>
<gene>
    <name evidence="1" type="ORF">EF514_04795</name>
</gene>
<sequence length="177" mass="21062">MVRNDYVNSNNLELAQNKLILLYIIKNSNGEFNDEQLTKFILEINLFNFFYFKQYIAELSESEFIFLDNEENYNVTNEGLNTLNMFVNELPTTILEEIDTYLNTFKKDLISKKSIIAKYYKDDFDRIYVNLAIKESNVEIFNLTLEVPTKEYAKKITEKFKIQPEVLYLKIIEQLDI</sequence>
<name>A0A437S7A1_9FIRM</name>
<reference evidence="1 2" key="1">
    <citation type="submission" date="2018-11" db="EMBL/GenBank/DDBJ databases">
        <title>Genome sequencing and assembly of Anaerosphaera sp. nov., GS7-6-2.</title>
        <authorList>
            <person name="Rettenmaier R."/>
            <person name="Liebl W."/>
            <person name="Zverlov V."/>
        </authorList>
    </citation>
    <scope>NUCLEOTIDE SEQUENCE [LARGE SCALE GENOMIC DNA]</scope>
    <source>
        <strain evidence="1 2">GS7-6-2</strain>
    </source>
</reference>
<accession>A0A437S7A1</accession>